<dbReference type="GO" id="GO:0008120">
    <property type="term" value="F:ceramide glucosyltransferase activity"/>
    <property type="evidence" value="ECO:0007669"/>
    <property type="project" value="TreeGrafter"/>
</dbReference>
<dbReference type="GO" id="GO:0006679">
    <property type="term" value="P:glucosylceramide biosynthetic process"/>
    <property type="evidence" value="ECO:0007669"/>
    <property type="project" value="TreeGrafter"/>
</dbReference>
<dbReference type="PANTHER" id="PTHR12726:SF0">
    <property type="entry name" value="CERAMIDE GLUCOSYLTRANSFERASE"/>
    <property type="match status" value="1"/>
</dbReference>
<evidence type="ECO:0000313" key="12">
    <source>
        <dbReference type="EMBL" id="QGR17924.1"/>
    </source>
</evidence>
<keyword evidence="6 9" id="KW-0812">Transmembrane</keyword>
<dbReference type="Proteomes" id="UP000582213">
    <property type="component" value="Unassembled WGS sequence"/>
</dbReference>
<evidence type="ECO:0000256" key="3">
    <source>
        <dbReference type="ARBA" id="ARBA00004991"/>
    </source>
</evidence>
<evidence type="ECO:0000256" key="8">
    <source>
        <dbReference type="ARBA" id="ARBA00023136"/>
    </source>
</evidence>
<evidence type="ECO:0000256" key="4">
    <source>
        <dbReference type="ARBA" id="ARBA00022676"/>
    </source>
</evidence>
<dbReference type="GeneID" id="95644401"/>
<accession>A0A650CJ91</accession>
<dbReference type="Pfam" id="PF00535">
    <property type="entry name" value="Glycos_transf_2"/>
    <property type="match status" value="1"/>
</dbReference>
<evidence type="ECO:0000256" key="1">
    <source>
        <dbReference type="ARBA" id="ARBA00004141"/>
    </source>
</evidence>
<dbReference type="SUPFAM" id="SSF53448">
    <property type="entry name" value="Nucleotide-diphospho-sugar transferases"/>
    <property type="match status" value="1"/>
</dbReference>
<keyword evidence="8 9" id="KW-0472">Membrane</keyword>
<keyword evidence="7 9" id="KW-1133">Transmembrane helix</keyword>
<keyword evidence="4" id="KW-0328">Glycosyltransferase</keyword>
<dbReference type="EMBL" id="CP045484">
    <property type="protein sequence ID" value="QGR17924.1"/>
    <property type="molecule type" value="Genomic_DNA"/>
</dbReference>
<feature type="transmembrane region" description="Helical" evidence="9">
    <location>
        <begin position="261"/>
        <end position="281"/>
    </location>
</feature>
<comment type="pathway">
    <text evidence="2">Lipid metabolism; sphingolipid metabolism.</text>
</comment>
<dbReference type="PANTHER" id="PTHR12726">
    <property type="entry name" value="CERAMIDE GLUCOSYLTRANSFERASE"/>
    <property type="match status" value="1"/>
</dbReference>
<dbReference type="KEGG" id="soh:D1869_12600"/>
<protein>
    <submittedName>
        <fullName evidence="11 12">Glycosyltransferase</fullName>
    </submittedName>
</protein>
<dbReference type="Proteomes" id="UP000427373">
    <property type="component" value="Chromosome"/>
</dbReference>
<feature type="domain" description="Glycosyltransferase 2-like" evidence="10">
    <location>
        <begin position="39"/>
        <end position="197"/>
    </location>
</feature>
<comment type="pathway">
    <text evidence="3">Sphingolipid metabolism.</text>
</comment>
<evidence type="ECO:0000313" key="11">
    <source>
        <dbReference type="EMBL" id="MBB5253856.1"/>
    </source>
</evidence>
<evidence type="ECO:0000313" key="13">
    <source>
        <dbReference type="Proteomes" id="UP000427373"/>
    </source>
</evidence>
<evidence type="ECO:0000256" key="7">
    <source>
        <dbReference type="ARBA" id="ARBA00022989"/>
    </source>
</evidence>
<gene>
    <name evidence="12" type="ORF">D1869_12600</name>
    <name evidence="11" type="ORF">HNQ62_001627</name>
</gene>
<proteinExistence type="predicted"/>
<dbReference type="InterPro" id="IPR029044">
    <property type="entry name" value="Nucleotide-diphossugar_trans"/>
</dbReference>
<dbReference type="AlphaFoldDB" id="A0A650CJ91"/>
<evidence type="ECO:0000313" key="14">
    <source>
        <dbReference type="Proteomes" id="UP000582213"/>
    </source>
</evidence>
<name>A0A650CJ91_SULOH</name>
<dbReference type="EMBL" id="JACHFY010000008">
    <property type="protein sequence ID" value="MBB5253856.1"/>
    <property type="molecule type" value="Genomic_DNA"/>
</dbReference>
<reference evidence="12 13" key="1">
    <citation type="submission" date="2019-10" db="EMBL/GenBank/DDBJ databases">
        <title>Genome Sequences from Six Type Strain Members of the Archaeal Family Sulfolobaceae: Acidianus ambivalens, Acidianus infernus, Metallosphaera prunae, Stygiolobus azoricus, Sulfolobus metallicus, and Sulfurisphaera ohwakuensis.</title>
        <authorList>
            <person name="Counts J.A."/>
            <person name="Kelly R.M."/>
        </authorList>
    </citation>
    <scope>NUCLEOTIDE SEQUENCE [LARGE SCALE GENOMIC DNA]</scope>
    <source>
        <strain evidence="12 13">TA-1</strain>
    </source>
</reference>
<evidence type="ECO:0000256" key="5">
    <source>
        <dbReference type="ARBA" id="ARBA00022679"/>
    </source>
</evidence>
<keyword evidence="5 12" id="KW-0808">Transferase</keyword>
<sequence length="338" mass="39256">MLIEFLIPLPILADILLVYQIYKEVELKKINGDFNGFASVIIPIKGLDVNLEENIKSLLAQDYPRYEVIYVVDDYEDPSVPILKKYSVKIIKSEDVCSLCSGKIKAQLTGLRYASGNIIVFADSDTWYPSYWLKELVKPLSNFVATTVFSWPKPYKLTLRNFIRAGFWTFGFESQAVGGTFLWGGSMAFRRDFFDKYVIEELSKNWCDDCTLTRIAKERGNIGFIINAVPLNIFDERNLIKWSERQMITVYMYSRRGFHAFILLSVFMLVFLILSFLSPIYSTPLILWVLKNIIRGYRTGYYIIPAIASLFAIFYALILTPFALRQKYIFWRGNKYKV</sequence>
<evidence type="ECO:0000256" key="9">
    <source>
        <dbReference type="SAM" id="Phobius"/>
    </source>
</evidence>
<dbReference type="GO" id="GO:0016020">
    <property type="term" value="C:membrane"/>
    <property type="evidence" value="ECO:0007669"/>
    <property type="project" value="UniProtKB-SubCell"/>
</dbReference>
<feature type="transmembrane region" description="Helical" evidence="9">
    <location>
        <begin position="301"/>
        <end position="324"/>
    </location>
</feature>
<keyword evidence="13" id="KW-1185">Reference proteome</keyword>
<dbReference type="InterPro" id="IPR025993">
    <property type="entry name" value="Ceramide_glucosylTrfase"/>
</dbReference>
<comment type="subcellular location">
    <subcellularLocation>
        <location evidence="1">Membrane</location>
        <topology evidence="1">Multi-pass membrane protein</topology>
    </subcellularLocation>
</comment>
<dbReference type="Gene3D" id="3.90.550.10">
    <property type="entry name" value="Spore Coat Polysaccharide Biosynthesis Protein SpsA, Chain A"/>
    <property type="match status" value="1"/>
</dbReference>
<dbReference type="RefSeq" id="WP_156015389.1">
    <property type="nucleotide sequence ID" value="NZ_AP031374.1"/>
</dbReference>
<dbReference type="InterPro" id="IPR001173">
    <property type="entry name" value="Glyco_trans_2-like"/>
</dbReference>
<dbReference type="OrthoDB" id="27596at2157"/>
<organism evidence="12 13">
    <name type="scientific">Sulfurisphaera ohwakuensis</name>
    <dbReference type="NCBI Taxonomy" id="69656"/>
    <lineage>
        <taxon>Archaea</taxon>
        <taxon>Thermoproteota</taxon>
        <taxon>Thermoprotei</taxon>
        <taxon>Sulfolobales</taxon>
        <taxon>Sulfolobaceae</taxon>
        <taxon>Sulfurisphaera</taxon>
    </lineage>
</organism>
<evidence type="ECO:0000256" key="2">
    <source>
        <dbReference type="ARBA" id="ARBA00004760"/>
    </source>
</evidence>
<evidence type="ECO:0000259" key="10">
    <source>
        <dbReference type="Pfam" id="PF00535"/>
    </source>
</evidence>
<reference evidence="11 14" key="2">
    <citation type="submission" date="2020-08" db="EMBL/GenBank/DDBJ databases">
        <title>Genomic Encyclopedia of Type Strains, Phase IV (KMG-IV): sequencing the most valuable type-strain genomes for metagenomic binning, comparative biology and taxonomic classification.</title>
        <authorList>
            <person name="Goeker M."/>
        </authorList>
    </citation>
    <scope>NUCLEOTIDE SEQUENCE [LARGE SCALE GENOMIC DNA]</scope>
    <source>
        <strain evidence="11 14">DSM 12421</strain>
    </source>
</reference>
<evidence type="ECO:0000256" key="6">
    <source>
        <dbReference type="ARBA" id="ARBA00022692"/>
    </source>
</evidence>